<dbReference type="EMBL" id="NIZW01000012">
    <property type="protein sequence ID" value="PHQ34177.1"/>
    <property type="molecule type" value="Genomic_DNA"/>
</dbReference>
<feature type="region of interest" description="Disordered" evidence="1">
    <location>
        <begin position="13"/>
        <end position="69"/>
    </location>
</feature>
<dbReference type="Proteomes" id="UP000225740">
    <property type="component" value="Unassembled WGS sequence"/>
</dbReference>
<evidence type="ECO:0000256" key="1">
    <source>
        <dbReference type="SAM" id="MobiDB-lite"/>
    </source>
</evidence>
<organism evidence="2 3">
    <name type="scientific">Rhodopirellula bahusiensis</name>
    <dbReference type="NCBI Taxonomy" id="2014065"/>
    <lineage>
        <taxon>Bacteria</taxon>
        <taxon>Pseudomonadati</taxon>
        <taxon>Planctomycetota</taxon>
        <taxon>Planctomycetia</taxon>
        <taxon>Pirellulales</taxon>
        <taxon>Pirellulaceae</taxon>
        <taxon>Rhodopirellula</taxon>
    </lineage>
</organism>
<accession>A0A2G1W560</accession>
<gene>
    <name evidence="2" type="ORF">CEE69_16130</name>
</gene>
<name>A0A2G1W560_9BACT</name>
<comment type="caution">
    <text evidence="2">The sequence shown here is derived from an EMBL/GenBank/DDBJ whole genome shotgun (WGS) entry which is preliminary data.</text>
</comment>
<dbReference type="AlphaFoldDB" id="A0A2G1W560"/>
<evidence type="ECO:0000313" key="2">
    <source>
        <dbReference type="EMBL" id="PHQ34177.1"/>
    </source>
</evidence>
<evidence type="ECO:0000313" key="3">
    <source>
        <dbReference type="Proteomes" id="UP000225740"/>
    </source>
</evidence>
<sequence>MVLGDLVVSAQRYHSSLGSGRETITSQGETSLNKVQNATQSGLASNPNLSPQRDAQPNPTKQSYHSEST</sequence>
<reference evidence="2 3" key="1">
    <citation type="submission" date="2017-06" db="EMBL/GenBank/DDBJ databases">
        <title>Description of Rhodopirellula bahusiensis sp. nov.</title>
        <authorList>
            <person name="Kizina J."/>
            <person name="Harder J."/>
        </authorList>
    </citation>
    <scope>NUCLEOTIDE SEQUENCE [LARGE SCALE GENOMIC DNA]</scope>
    <source>
        <strain evidence="2 3">SWK21</strain>
    </source>
</reference>
<protein>
    <submittedName>
        <fullName evidence="2">Uncharacterized protein</fullName>
    </submittedName>
</protein>
<proteinExistence type="predicted"/>
<keyword evidence="3" id="KW-1185">Reference proteome</keyword>